<protein>
    <submittedName>
        <fullName evidence="2">Peptidase</fullName>
    </submittedName>
</protein>
<sequence length="294" mass="31916">MTITVLDTAVGMSSVLSAEESRRHEMMREVLTPMAGMFRYFPGDIDLLAMHAMSFGFPFDRRLDETRGALDRLVEADAWGRIERALTDAVEIQVDAIPNLHVPDIKVLLVLGDLSDEYFMGPARGFSGNGSATGYIALTLWPTKENLGRLEAAAVHELNHNLRYAPGGIIWDPTSVVVGEQVVSEGLADAFARQLYGRSGYTPIGTPHLNDDTVFDKVVTGLDIAEMQNFTSWVHGDESARRFGAEPVGLPTGAGYAAGNRLVDAYLAAQGMSAAEALHIPSREIIDVALSLLR</sequence>
<proteinExistence type="predicted"/>
<accession>A0ABY2HWG6</accession>
<dbReference type="RefSeq" id="WP_092342550.1">
    <property type="nucleotide sequence ID" value="NZ_FNIB01000025.1"/>
</dbReference>
<dbReference type="InterPro" id="IPR018728">
    <property type="entry name" value="DUF2268"/>
</dbReference>
<dbReference type="Proteomes" id="UP000298252">
    <property type="component" value="Unassembled WGS sequence"/>
</dbReference>
<dbReference type="Pfam" id="PF10026">
    <property type="entry name" value="DUF2268"/>
    <property type="match status" value="1"/>
</dbReference>
<dbReference type="EMBL" id="SOFD01000043">
    <property type="protein sequence ID" value="TFB72136.1"/>
    <property type="molecule type" value="Genomic_DNA"/>
</dbReference>
<evidence type="ECO:0000259" key="1">
    <source>
        <dbReference type="Pfam" id="PF10026"/>
    </source>
</evidence>
<reference evidence="2 3" key="1">
    <citation type="submission" date="2019-03" db="EMBL/GenBank/DDBJ databases">
        <title>Genomics of glacier-inhabiting Cryobacterium strains.</title>
        <authorList>
            <person name="Liu Q."/>
            <person name="Xin Y.-H."/>
        </authorList>
    </citation>
    <scope>NUCLEOTIDE SEQUENCE [LARGE SCALE GENOMIC DNA]</scope>
    <source>
        <strain evidence="2 3">Hh8</strain>
    </source>
</reference>
<evidence type="ECO:0000313" key="3">
    <source>
        <dbReference type="Proteomes" id="UP000298252"/>
    </source>
</evidence>
<feature type="domain" description="DUF2268" evidence="1">
    <location>
        <begin position="100"/>
        <end position="287"/>
    </location>
</feature>
<comment type="caution">
    <text evidence="2">The sequence shown here is derived from an EMBL/GenBank/DDBJ whole genome shotgun (WGS) entry which is preliminary data.</text>
</comment>
<name>A0ABY2HWG6_9MICO</name>
<gene>
    <name evidence="2" type="ORF">E3O21_19140</name>
</gene>
<evidence type="ECO:0000313" key="2">
    <source>
        <dbReference type="EMBL" id="TFB72136.1"/>
    </source>
</evidence>
<organism evidence="2 3">
    <name type="scientific">Cryobacterium flavum</name>
    <dbReference type="NCBI Taxonomy" id="1424659"/>
    <lineage>
        <taxon>Bacteria</taxon>
        <taxon>Bacillati</taxon>
        <taxon>Actinomycetota</taxon>
        <taxon>Actinomycetes</taxon>
        <taxon>Micrococcales</taxon>
        <taxon>Microbacteriaceae</taxon>
        <taxon>Cryobacterium</taxon>
    </lineage>
</organism>
<keyword evidence="3" id="KW-1185">Reference proteome</keyword>